<evidence type="ECO:0000313" key="9">
    <source>
        <dbReference type="Ensembl" id="ENSECRP00000018101.1"/>
    </source>
</evidence>
<dbReference type="Ensembl" id="ENSECRT00000018467.1">
    <property type="protein sequence ID" value="ENSECRP00000018101.1"/>
    <property type="gene ID" value="ENSECRG00000012110.1"/>
</dbReference>
<evidence type="ECO:0000256" key="2">
    <source>
        <dbReference type="ARBA" id="ARBA00006962"/>
    </source>
</evidence>
<dbReference type="SUPFAM" id="SSF53756">
    <property type="entry name" value="UDP-Glycosyltransferase/glycogen phosphorylase"/>
    <property type="match status" value="1"/>
</dbReference>
<evidence type="ECO:0000256" key="1">
    <source>
        <dbReference type="ARBA" id="ARBA00004240"/>
    </source>
</evidence>
<evidence type="ECO:0000256" key="6">
    <source>
        <dbReference type="ARBA" id="ARBA00022679"/>
    </source>
</evidence>
<dbReference type="Pfam" id="PF04101">
    <property type="entry name" value="Glyco_tran_28_C"/>
    <property type="match status" value="1"/>
</dbReference>
<accession>A0A8C4XAR3</accession>
<evidence type="ECO:0000313" key="10">
    <source>
        <dbReference type="Proteomes" id="UP000694620"/>
    </source>
</evidence>
<evidence type="ECO:0000256" key="7">
    <source>
        <dbReference type="ARBA" id="ARBA00022824"/>
    </source>
</evidence>
<comment type="subcellular location">
    <subcellularLocation>
        <location evidence="1">Endoplasmic reticulum</location>
    </subcellularLocation>
</comment>
<keyword evidence="10" id="KW-1185">Reference proteome</keyword>
<dbReference type="GO" id="GO:0006488">
    <property type="term" value="P:dolichol-linked oligosaccharide biosynthetic process"/>
    <property type="evidence" value="ECO:0007669"/>
    <property type="project" value="InterPro"/>
</dbReference>
<dbReference type="OrthoDB" id="20273at2759"/>
<keyword evidence="5" id="KW-0328">Glycosyltransferase</keyword>
<dbReference type="GO" id="GO:0005783">
    <property type="term" value="C:endoplasmic reticulum"/>
    <property type="evidence" value="ECO:0007669"/>
    <property type="project" value="UniProtKB-SubCell"/>
</dbReference>
<dbReference type="PANTHER" id="PTHR12867:SF6">
    <property type="entry name" value="N-ACETYLGLUCOSAMINYLDIPHOSPHODOLICHOL N-ACETYLGLUCOSAMINYLTRANSFERASE"/>
    <property type="match status" value="1"/>
</dbReference>
<reference evidence="9" key="2">
    <citation type="submission" date="2025-08" db="UniProtKB">
        <authorList>
            <consortium name="Ensembl"/>
        </authorList>
    </citation>
    <scope>IDENTIFICATION</scope>
</reference>
<name>A0A8C4XAR3_ERPCA</name>
<dbReference type="InterPro" id="IPR039042">
    <property type="entry name" value="Alg13-like"/>
</dbReference>
<dbReference type="GO" id="GO:0004577">
    <property type="term" value="F:N-acetylglucosaminyldiphosphodolichol N-acetylglucosaminyltransferase activity"/>
    <property type="evidence" value="ECO:0007669"/>
    <property type="project" value="UniProtKB-EC"/>
</dbReference>
<dbReference type="GeneTree" id="ENSGT00510000047493"/>
<dbReference type="Gene3D" id="3.40.50.2000">
    <property type="entry name" value="Glycogen Phosphorylase B"/>
    <property type="match status" value="1"/>
</dbReference>
<proteinExistence type="inferred from homology"/>
<dbReference type="GeneID" id="114662350"/>
<reference evidence="9" key="1">
    <citation type="submission" date="2021-06" db="EMBL/GenBank/DDBJ databases">
        <authorList>
            <consortium name="Wellcome Sanger Institute Data Sharing"/>
        </authorList>
    </citation>
    <scope>NUCLEOTIDE SEQUENCE [LARGE SCALE GENOMIC DNA]</scope>
</reference>
<dbReference type="AlphaFoldDB" id="A0A8C4XAR3"/>
<gene>
    <name evidence="9" type="primary">zgc:92907</name>
</gene>
<organism evidence="9 10">
    <name type="scientific">Erpetoichthys calabaricus</name>
    <name type="common">Rope fish</name>
    <name type="synonym">Calamoichthys calabaricus</name>
    <dbReference type="NCBI Taxonomy" id="27687"/>
    <lineage>
        <taxon>Eukaryota</taxon>
        <taxon>Metazoa</taxon>
        <taxon>Chordata</taxon>
        <taxon>Craniata</taxon>
        <taxon>Vertebrata</taxon>
        <taxon>Euteleostomi</taxon>
        <taxon>Actinopterygii</taxon>
        <taxon>Polypteriformes</taxon>
        <taxon>Polypteridae</taxon>
        <taxon>Erpetoichthys</taxon>
    </lineage>
</organism>
<evidence type="ECO:0000256" key="3">
    <source>
        <dbReference type="ARBA" id="ARBA00012614"/>
    </source>
</evidence>
<sequence length="167" mass="18537">MKSAFVTVGSTSFDELILSVTSNSVIQIFRELGFEKLVLQIGRGLVRPEPCTFGDFTLEVFQYKDSIAEEIQRADLVISHAGAGSCLETLGAGKPLLVVVNDQLMDNHQLELARQLHRDGHLYYCTCKTLTDTMKSMELSALKPLLPGKTEEFANFLDRIVGLEKVD</sequence>
<dbReference type="RefSeq" id="XP_028671583.1">
    <property type="nucleotide sequence ID" value="XM_028815750.2"/>
</dbReference>
<keyword evidence="7" id="KW-0256">Endoplasmic reticulum</keyword>
<dbReference type="InterPro" id="IPR007235">
    <property type="entry name" value="Glyco_trans_28_C"/>
</dbReference>
<evidence type="ECO:0000256" key="5">
    <source>
        <dbReference type="ARBA" id="ARBA00022676"/>
    </source>
</evidence>
<evidence type="ECO:0000259" key="8">
    <source>
        <dbReference type="Pfam" id="PF04101"/>
    </source>
</evidence>
<protein>
    <recommendedName>
        <fullName evidence="4">UDP-N-acetylglucosamine transferase subunit ALG13</fullName>
        <ecNumber evidence="3">2.4.1.141</ecNumber>
    </recommendedName>
</protein>
<evidence type="ECO:0000256" key="4">
    <source>
        <dbReference type="ARBA" id="ARBA00017468"/>
    </source>
</evidence>
<keyword evidence="6" id="KW-0808">Transferase</keyword>
<feature type="domain" description="Glycosyl transferase family 28 C-terminal" evidence="8">
    <location>
        <begin position="5"/>
        <end position="147"/>
    </location>
</feature>
<comment type="similarity">
    <text evidence="2">Belongs to the glycosyltransferase 28 family.</text>
</comment>
<dbReference type="Proteomes" id="UP000694620">
    <property type="component" value="Chromosome 12"/>
</dbReference>
<dbReference type="EC" id="2.4.1.141" evidence="3"/>
<reference evidence="9" key="3">
    <citation type="submission" date="2025-09" db="UniProtKB">
        <authorList>
            <consortium name="Ensembl"/>
        </authorList>
    </citation>
    <scope>IDENTIFICATION</scope>
</reference>
<dbReference type="PANTHER" id="PTHR12867">
    <property type="entry name" value="GLYCOSYL TRANSFERASE-RELATED"/>
    <property type="match status" value="1"/>
</dbReference>